<comment type="cofactor">
    <cofactor evidence="1">
        <name>a divalent metal cation</name>
        <dbReference type="ChEBI" id="CHEBI:60240"/>
    </cofactor>
</comment>
<comment type="subcellular location">
    <subcellularLocation>
        <location evidence="2">Nucleus</location>
    </subcellularLocation>
</comment>
<dbReference type="InterPro" id="IPR045249">
    <property type="entry name" value="HARBI1-like"/>
</dbReference>
<sequence>MSEESFKHLLERITPLIQRKDTVMRAAIPADERLAVTLRFLATGRSLQDLHFSSAISRTLLSILIPETCNAIFHSLRSYMQFPNTEEEWKKIASDFEQLWQFPNCGGALDGKHVRISQPPNSGSYFFNYKGYFSIILMALVNANYEFINVDVGMNGRVSDGGVLEHTLFGERLNNSELHLPPNSETRGNLNFVFVGDEAFPLHSNLIKPFPQNSLTEERRIFNYSLSRARLVVENEFGIMANRFRVFHTPINMKLESIDSIVLACCVLHNFLRRRDALAYSPPGFMDSVGLQQQTRSPSRSQRQAHQQQGRQHHSVTWVKPCPPAVMPEDPGGPLVPHHPIYPETWKSESRGAYHCLFGELNENQDKYFEYTRMSKDSFRYLLRLVEGTISRQDTQLCKSIYPEERLLVTLRFLATGETLRSLHFQFRIGVSTLSGADCRFLAVDIGAFGRANDSRTFKESDMGRRLYNNNFNFPHPRPLPNTDGPALPFVVVGDEAFQMSGNLLKPYSSRGLDRTKTIFNYRLSRARRTVECAFGILVSKWRILGSAVNLKIETVDEVVKACVVLHIFIIDRVNVELDEPIPNPLPDYQAHPLRTTVEIAHMRDQFAAYFVSDVGRVSWQDQMV</sequence>
<dbReference type="Pfam" id="PF13359">
    <property type="entry name" value="DDE_Tnp_4"/>
    <property type="match status" value="2"/>
</dbReference>
<keyword evidence="7" id="KW-0539">Nucleus</keyword>
<evidence type="ECO:0000256" key="7">
    <source>
        <dbReference type="ARBA" id="ARBA00023242"/>
    </source>
</evidence>
<feature type="domain" description="DDE Tnp4" evidence="9">
    <location>
        <begin position="436"/>
        <end position="567"/>
    </location>
</feature>
<protein>
    <recommendedName>
        <fullName evidence="9">DDE Tnp4 domain-containing protein</fullName>
    </recommendedName>
</protein>
<dbReference type="InterPro" id="IPR027806">
    <property type="entry name" value="HARBI1_dom"/>
</dbReference>
<organism evidence="10 11">
    <name type="scientific">Ranitomeya imitator</name>
    <name type="common">mimic poison frog</name>
    <dbReference type="NCBI Taxonomy" id="111125"/>
    <lineage>
        <taxon>Eukaryota</taxon>
        <taxon>Metazoa</taxon>
        <taxon>Chordata</taxon>
        <taxon>Craniata</taxon>
        <taxon>Vertebrata</taxon>
        <taxon>Euteleostomi</taxon>
        <taxon>Amphibia</taxon>
        <taxon>Batrachia</taxon>
        <taxon>Anura</taxon>
        <taxon>Neobatrachia</taxon>
        <taxon>Hyloidea</taxon>
        <taxon>Dendrobatidae</taxon>
        <taxon>Dendrobatinae</taxon>
        <taxon>Ranitomeya</taxon>
    </lineage>
</organism>
<evidence type="ECO:0000313" key="10">
    <source>
        <dbReference type="EMBL" id="CAJ0932254.1"/>
    </source>
</evidence>
<evidence type="ECO:0000256" key="1">
    <source>
        <dbReference type="ARBA" id="ARBA00001968"/>
    </source>
</evidence>
<evidence type="ECO:0000256" key="6">
    <source>
        <dbReference type="ARBA" id="ARBA00022801"/>
    </source>
</evidence>
<evidence type="ECO:0000256" key="2">
    <source>
        <dbReference type="ARBA" id="ARBA00004123"/>
    </source>
</evidence>
<dbReference type="PANTHER" id="PTHR22930">
    <property type="match status" value="1"/>
</dbReference>
<dbReference type="PANTHER" id="PTHR22930:SF284">
    <property type="entry name" value="DDE TNP4 DOMAIN-CONTAINING PROTEIN"/>
    <property type="match status" value="1"/>
</dbReference>
<feature type="compositionally biased region" description="Low complexity" evidence="8">
    <location>
        <begin position="292"/>
        <end position="310"/>
    </location>
</feature>
<comment type="caution">
    <text evidence="10">The sequence shown here is derived from an EMBL/GenBank/DDBJ whole genome shotgun (WGS) entry which is preliminary data.</text>
</comment>
<feature type="region of interest" description="Disordered" evidence="8">
    <location>
        <begin position="289"/>
        <end position="315"/>
    </location>
</feature>
<comment type="similarity">
    <text evidence="3">Belongs to the HARBI1 family.</text>
</comment>
<evidence type="ECO:0000313" key="11">
    <source>
        <dbReference type="Proteomes" id="UP001176940"/>
    </source>
</evidence>
<keyword evidence="11" id="KW-1185">Reference proteome</keyword>
<gene>
    <name evidence="10" type="ORF">RIMI_LOCUS5016493</name>
</gene>
<accession>A0ABN9L8J3</accession>
<reference evidence="10" key="1">
    <citation type="submission" date="2023-07" db="EMBL/GenBank/DDBJ databases">
        <authorList>
            <person name="Stuckert A."/>
        </authorList>
    </citation>
    <scope>NUCLEOTIDE SEQUENCE</scope>
</reference>
<feature type="domain" description="DDE Tnp4" evidence="9">
    <location>
        <begin position="109"/>
        <end position="270"/>
    </location>
</feature>
<dbReference type="EMBL" id="CAUEEQ010008374">
    <property type="protein sequence ID" value="CAJ0932254.1"/>
    <property type="molecule type" value="Genomic_DNA"/>
</dbReference>
<name>A0ABN9L8J3_9NEOB</name>
<evidence type="ECO:0000256" key="4">
    <source>
        <dbReference type="ARBA" id="ARBA00022722"/>
    </source>
</evidence>
<evidence type="ECO:0000256" key="8">
    <source>
        <dbReference type="SAM" id="MobiDB-lite"/>
    </source>
</evidence>
<keyword evidence="4" id="KW-0540">Nuclease</keyword>
<keyword evidence="5" id="KW-0479">Metal-binding</keyword>
<evidence type="ECO:0000256" key="3">
    <source>
        <dbReference type="ARBA" id="ARBA00006958"/>
    </source>
</evidence>
<evidence type="ECO:0000256" key="5">
    <source>
        <dbReference type="ARBA" id="ARBA00022723"/>
    </source>
</evidence>
<proteinExistence type="inferred from homology"/>
<keyword evidence="6" id="KW-0378">Hydrolase</keyword>
<evidence type="ECO:0000259" key="9">
    <source>
        <dbReference type="Pfam" id="PF13359"/>
    </source>
</evidence>
<dbReference type="Proteomes" id="UP001176940">
    <property type="component" value="Unassembled WGS sequence"/>
</dbReference>